<sequence>MTKKDHIVIHSIKHHLPAGGIGATIGIYWVVDSAKEGLSAITNDSEIIQGCIEIAQSVLPF</sequence>
<dbReference type="GeneID" id="56067525"/>
<accession>A0A7D5M7T3</accession>
<evidence type="ECO:0000313" key="2">
    <source>
        <dbReference type="Proteomes" id="UP000509478"/>
    </source>
</evidence>
<gene>
    <name evidence="1" type="ORF">C5F50_05535</name>
</gene>
<proteinExistence type="predicted"/>
<keyword evidence="2" id="KW-1185">Reference proteome</keyword>
<protein>
    <submittedName>
        <fullName evidence="1">Uncharacterized protein</fullName>
    </submittedName>
</protein>
<dbReference type="AlphaFoldDB" id="A0A7D5M7T3"/>
<name>A0A7D5M7T3_9ARCH</name>
<evidence type="ECO:0000313" key="1">
    <source>
        <dbReference type="EMBL" id="QLH06590.1"/>
    </source>
</evidence>
<dbReference type="EMBL" id="CP026995">
    <property type="protein sequence ID" value="QLH06590.1"/>
    <property type="molecule type" value="Genomic_DNA"/>
</dbReference>
<dbReference type="Proteomes" id="UP000509478">
    <property type="component" value="Chromosome"/>
</dbReference>
<dbReference type="RefSeq" id="WP_179372686.1">
    <property type="nucleotide sequence ID" value="NZ_CP026995.1"/>
</dbReference>
<dbReference type="KEGG" id="nue:C5F50_05535"/>
<reference evidence="1 2" key="1">
    <citation type="submission" date="2018-02" db="EMBL/GenBank/DDBJ databases">
        <title>Complete genome of Nitrosopumilus ureaphilus PS0.</title>
        <authorList>
            <person name="Qin W."/>
            <person name="Zheng Y."/>
            <person name="Stahl D.A."/>
        </authorList>
    </citation>
    <scope>NUCLEOTIDE SEQUENCE [LARGE SCALE GENOMIC DNA]</scope>
    <source>
        <strain evidence="1 2">PS0</strain>
    </source>
</reference>
<organism evidence="1 2">
    <name type="scientific">Nitrosopumilus ureiphilus</name>
    <dbReference type="NCBI Taxonomy" id="1470067"/>
    <lineage>
        <taxon>Archaea</taxon>
        <taxon>Nitrososphaerota</taxon>
        <taxon>Nitrososphaeria</taxon>
        <taxon>Nitrosopumilales</taxon>
        <taxon>Nitrosopumilaceae</taxon>
        <taxon>Nitrosopumilus</taxon>
    </lineage>
</organism>